<name>K1SYX8_9ZZZZ</name>
<dbReference type="EMBL" id="AJWY01006789">
    <property type="protein sequence ID" value="EKC65862.1"/>
    <property type="molecule type" value="Genomic_DNA"/>
</dbReference>
<keyword evidence="1" id="KW-0347">Helicase</keyword>
<dbReference type="GO" id="GO:0004386">
    <property type="term" value="F:helicase activity"/>
    <property type="evidence" value="ECO:0007669"/>
    <property type="project" value="UniProtKB-KW"/>
</dbReference>
<comment type="caution">
    <text evidence="1">The sequence shown here is derived from an EMBL/GenBank/DDBJ whole genome shotgun (WGS) entry which is preliminary data.</text>
</comment>
<proteinExistence type="predicted"/>
<dbReference type="AlphaFoldDB" id="K1SYX8"/>
<sequence length="91" mass="10910">MSNSDAMNSEIRFLEEVEEKLKTRITEINASFLEGEKQIESMHDYYWENYTEMDEYGYENYDNQQALLGEVNANNERLMKKQRLKKMIDSP</sequence>
<accession>K1SYX8</accession>
<reference evidence="1" key="1">
    <citation type="journal article" date="2013" name="Environ. Microbiol.">
        <title>Microbiota from the distal guts of lean and obese adolescents exhibit partial functional redundancy besides clear differences in community structure.</title>
        <authorList>
            <person name="Ferrer M."/>
            <person name="Ruiz A."/>
            <person name="Lanza F."/>
            <person name="Haange S.B."/>
            <person name="Oberbach A."/>
            <person name="Till H."/>
            <person name="Bargiela R."/>
            <person name="Campoy C."/>
            <person name="Segura M.T."/>
            <person name="Richter M."/>
            <person name="von Bergen M."/>
            <person name="Seifert J."/>
            <person name="Suarez A."/>
        </authorList>
    </citation>
    <scope>NUCLEOTIDE SEQUENCE</scope>
</reference>
<evidence type="ECO:0000313" key="1">
    <source>
        <dbReference type="EMBL" id="EKC65862.1"/>
    </source>
</evidence>
<keyword evidence="1" id="KW-0547">Nucleotide-binding</keyword>
<protein>
    <submittedName>
        <fullName evidence="1">Superfamily I DNA and RNA helicase</fullName>
    </submittedName>
</protein>
<organism evidence="1">
    <name type="scientific">human gut metagenome</name>
    <dbReference type="NCBI Taxonomy" id="408170"/>
    <lineage>
        <taxon>unclassified sequences</taxon>
        <taxon>metagenomes</taxon>
        <taxon>organismal metagenomes</taxon>
    </lineage>
</organism>
<keyword evidence="1" id="KW-0067">ATP-binding</keyword>
<keyword evidence="1" id="KW-0378">Hydrolase</keyword>
<feature type="non-terminal residue" evidence="1">
    <location>
        <position position="91"/>
    </location>
</feature>
<gene>
    <name evidence="1" type="ORF">LEA_10101</name>
</gene>